<evidence type="ECO:0000313" key="3">
    <source>
        <dbReference type="Proteomes" id="UP000002009"/>
    </source>
</evidence>
<dbReference type="AlphaFoldDB" id="C1DYM2"/>
<feature type="compositionally biased region" description="Basic and acidic residues" evidence="1">
    <location>
        <begin position="358"/>
        <end position="381"/>
    </location>
</feature>
<feature type="region of interest" description="Disordered" evidence="1">
    <location>
        <begin position="150"/>
        <end position="179"/>
    </location>
</feature>
<dbReference type="EMBL" id="CP001323">
    <property type="protein sequence ID" value="ACO61453.1"/>
    <property type="molecule type" value="Genomic_DNA"/>
</dbReference>
<evidence type="ECO:0000313" key="2">
    <source>
        <dbReference type="EMBL" id="ACO61453.1"/>
    </source>
</evidence>
<reference evidence="2 3" key="1">
    <citation type="journal article" date="2009" name="Science">
        <title>Green evolution and dynamic adaptations revealed by genomes of the marine picoeukaryotes Micromonas.</title>
        <authorList>
            <person name="Worden A.Z."/>
            <person name="Lee J.H."/>
            <person name="Mock T."/>
            <person name="Rouze P."/>
            <person name="Simmons M.P."/>
            <person name="Aerts A.L."/>
            <person name="Allen A.E."/>
            <person name="Cuvelier M.L."/>
            <person name="Derelle E."/>
            <person name="Everett M.V."/>
            <person name="Foulon E."/>
            <person name="Grimwood J."/>
            <person name="Gundlach H."/>
            <person name="Henrissat B."/>
            <person name="Napoli C."/>
            <person name="McDonald S.M."/>
            <person name="Parker M.S."/>
            <person name="Rombauts S."/>
            <person name="Salamov A."/>
            <person name="Von Dassow P."/>
            <person name="Badger J.H."/>
            <person name="Coutinho P.M."/>
            <person name="Demir E."/>
            <person name="Dubchak I."/>
            <person name="Gentemann C."/>
            <person name="Eikrem W."/>
            <person name="Gready J.E."/>
            <person name="John U."/>
            <person name="Lanier W."/>
            <person name="Lindquist E.A."/>
            <person name="Lucas S."/>
            <person name="Mayer K.F."/>
            <person name="Moreau H."/>
            <person name="Not F."/>
            <person name="Otillar R."/>
            <person name="Panaud O."/>
            <person name="Pangilinan J."/>
            <person name="Paulsen I."/>
            <person name="Piegu B."/>
            <person name="Poliakov A."/>
            <person name="Robbens S."/>
            <person name="Schmutz J."/>
            <person name="Toulza E."/>
            <person name="Wyss T."/>
            <person name="Zelensky A."/>
            <person name="Zhou K."/>
            <person name="Armbrust E.V."/>
            <person name="Bhattacharya D."/>
            <person name="Goodenough U.W."/>
            <person name="Van de Peer Y."/>
            <person name="Grigoriev I.V."/>
        </authorList>
    </citation>
    <scope>NUCLEOTIDE SEQUENCE [LARGE SCALE GENOMIC DNA]</scope>
    <source>
        <strain evidence="3">RCC299 / NOUM17</strain>
    </source>
</reference>
<feature type="compositionally biased region" description="Basic and acidic residues" evidence="1">
    <location>
        <begin position="260"/>
        <end position="273"/>
    </location>
</feature>
<organism evidence="2 3">
    <name type="scientific">Micromonas commoda (strain RCC299 / NOUM17 / CCMP2709)</name>
    <name type="common">Picoplanktonic green alga</name>
    <dbReference type="NCBI Taxonomy" id="296587"/>
    <lineage>
        <taxon>Eukaryota</taxon>
        <taxon>Viridiplantae</taxon>
        <taxon>Chlorophyta</taxon>
        <taxon>Mamiellophyceae</taxon>
        <taxon>Mamiellales</taxon>
        <taxon>Mamiellaceae</taxon>
        <taxon>Micromonas</taxon>
    </lineage>
</organism>
<dbReference type="Proteomes" id="UP000002009">
    <property type="component" value="Chromosome 2"/>
</dbReference>
<dbReference type="InParanoid" id="C1DYM2"/>
<feature type="compositionally biased region" description="Gly residues" evidence="1">
    <location>
        <begin position="12"/>
        <end position="27"/>
    </location>
</feature>
<feature type="compositionally biased region" description="Basic and acidic residues" evidence="1">
    <location>
        <begin position="323"/>
        <end position="343"/>
    </location>
</feature>
<feature type="compositionally biased region" description="Low complexity" evidence="1">
    <location>
        <begin position="344"/>
        <end position="355"/>
    </location>
</feature>
<dbReference type="KEGG" id="mis:MICPUN_55891"/>
<gene>
    <name evidence="2" type="ORF">MICPUN_55891</name>
</gene>
<protein>
    <submittedName>
        <fullName evidence="2">Uncharacterized protein</fullName>
    </submittedName>
</protein>
<feature type="compositionally biased region" description="Pro residues" evidence="1">
    <location>
        <begin position="1"/>
        <end position="10"/>
    </location>
</feature>
<dbReference type="GeneID" id="8241386"/>
<feature type="compositionally biased region" description="Basic and acidic residues" evidence="1">
    <location>
        <begin position="56"/>
        <end position="65"/>
    </location>
</feature>
<feature type="region of interest" description="Disordered" evidence="1">
    <location>
        <begin position="1"/>
        <end position="27"/>
    </location>
</feature>
<feature type="region of interest" description="Disordered" evidence="1">
    <location>
        <begin position="201"/>
        <end position="419"/>
    </location>
</feature>
<keyword evidence="3" id="KW-1185">Reference proteome</keyword>
<name>C1DYM2_MICCC</name>
<evidence type="ECO:0000256" key="1">
    <source>
        <dbReference type="SAM" id="MobiDB-lite"/>
    </source>
</evidence>
<accession>C1DYM2</accession>
<sequence length="419" mass="44162">METPPAPPPQDGDGGMPLGASSAGGGTPLSFSDSFIDKLAASQMHMVRSARKLRLRGRESHRRSDSGSIASVASADDSDDDPSESLFREFGEAAASAQRELAQAVSEEVESQLADILVCLGEEAAKIEVLSGALARVGVDAPALLRDAGLADDESDRPVVGASLTAPSVSAGRTSPPHDVDVAYARDTLANAERIAARADAFLLKPKGSSTAKPPKPPRRSRDSTGSLAGDGEGSGFRVTGTPPTAAAAALDLATEMSPEEERARDIAGERAEPASPLAPLTRNIVEEYYAIGRSTPVSRGDTDDEGVAWDDDVGGGWDEDEHAVRARIESWEGEIARSRRTSEPGSASLSSSPAQRTPHERATARDREARERPPEGRRPEVPSAPVDGDGEPRRQKSRGLMMEPVGKNGWMQVSQSTF</sequence>
<feature type="compositionally biased region" description="Acidic residues" evidence="1">
    <location>
        <begin position="303"/>
        <end position="322"/>
    </location>
</feature>
<feature type="region of interest" description="Disordered" evidence="1">
    <location>
        <begin position="51"/>
        <end position="85"/>
    </location>
</feature>
<proteinExistence type="predicted"/>
<feature type="compositionally biased region" description="Low complexity" evidence="1">
    <location>
        <begin position="66"/>
        <end position="75"/>
    </location>
</feature>
<dbReference type="RefSeq" id="XP_002500195.1">
    <property type="nucleotide sequence ID" value="XM_002500149.1"/>
</dbReference>
<feature type="compositionally biased region" description="Low complexity" evidence="1">
    <location>
        <begin position="242"/>
        <end position="255"/>
    </location>
</feature>